<protein>
    <submittedName>
        <fullName evidence="1">Uncharacterized protein</fullName>
    </submittedName>
</protein>
<reference evidence="1" key="1">
    <citation type="submission" date="2016-04" db="EMBL/GenBank/DDBJ databases">
        <authorList>
            <person name="Evans L.H."/>
            <person name="Alamgir A."/>
            <person name="Owens N."/>
            <person name="Weber N.D."/>
            <person name="Virtaneva K."/>
            <person name="Barbian K."/>
            <person name="Babar A."/>
            <person name="Rosenke K."/>
        </authorList>
    </citation>
    <scope>NUCLEOTIDE SEQUENCE [LARGE SCALE GENOMIC DNA]</scope>
    <source>
        <strain evidence="1">CBS 101.48</strain>
    </source>
</reference>
<proteinExistence type="predicted"/>
<evidence type="ECO:0000313" key="1">
    <source>
        <dbReference type="EMBL" id="SAL96353.1"/>
    </source>
</evidence>
<sequence>MKMFKPIPVNNPVTSIDKIETVPKYPFFLGAKFEMDLVGQAIIKSKADIPIGHFDGSWDDIIKYPNGRAVDWISFVLFCGADPFCFFPSLQQLLRSHQQPHYRHEPLPRVESRRRRPHIHYIHYNTKVGRKVDNVNRHEEKKTFPSSDKREKEKFSLSAFESHLLLIFESRQSISAFQNFLFQAIQSGTRTCCTSNIHYLGHISMMIRRLGPLQTYSCRQLERTIGHYKHTVPVILHLYRHSYLNSTDNMKDIFDGKVYQALLADGKFESQYDIAIGLSIDGFTFFDGSNFQGTMVNMIIFNIHPKQRYKTYNMYGANRQ</sequence>
<dbReference type="EMBL" id="LT550934">
    <property type="protein sequence ID" value="SAL96353.1"/>
    <property type="molecule type" value="Genomic_DNA"/>
</dbReference>
<dbReference type="InParanoid" id="A0A163J064"/>
<dbReference type="Proteomes" id="UP000078561">
    <property type="component" value="Unassembled WGS sequence"/>
</dbReference>
<gene>
    <name evidence="1" type="primary">ABSGL_01751.1 scaffold 2115</name>
</gene>
<evidence type="ECO:0000313" key="2">
    <source>
        <dbReference type="Proteomes" id="UP000078561"/>
    </source>
</evidence>
<dbReference type="OrthoDB" id="2263388at2759"/>
<accession>A0A163J064</accession>
<dbReference type="AlphaFoldDB" id="A0A163J064"/>
<keyword evidence="2" id="KW-1185">Reference proteome</keyword>
<organism evidence="1">
    <name type="scientific">Absidia glauca</name>
    <name type="common">Pin mould</name>
    <dbReference type="NCBI Taxonomy" id="4829"/>
    <lineage>
        <taxon>Eukaryota</taxon>
        <taxon>Fungi</taxon>
        <taxon>Fungi incertae sedis</taxon>
        <taxon>Mucoromycota</taxon>
        <taxon>Mucoromycotina</taxon>
        <taxon>Mucoromycetes</taxon>
        <taxon>Mucorales</taxon>
        <taxon>Cunninghamellaceae</taxon>
        <taxon>Absidia</taxon>
    </lineage>
</organism>
<name>A0A163J064_ABSGL</name>